<sequence>MCSFSQRLPLLADRNRRARVRQAAVFSCFLRAYMQTPRNHCASPCRISNPTERTYHGRGICPLHWRQTSKLVPSGTRTALIRFSSSCANPPPPSSRLHSYGTPALCYRRRTFHLAAW</sequence>
<keyword evidence="2" id="KW-1185">Reference proteome</keyword>
<proteinExistence type="predicted"/>
<name>A0ACB8AZ63_9AGAM</name>
<dbReference type="EMBL" id="MU266761">
    <property type="protein sequence ID" value="KAH7918597.1"/>
    <property type="molecule type" value="Genomic_DNA"/>
</dbReference>
<protein>
    <submittedName>
        <fullName evidence="1">Uncharacterized protein</fullName>
    </submittedName>
</protein>
<accession>A0ACB8AZ63</accession>
<evidence type="ECO:0000313" key="1">
    <source>
        <dbReference type="EMBL" id="KAH7918597.1"/>
    </source>
</evidence>
<evidence type="ECO:0000313" key="2">
    <source>
        <dbReference type="Proteomes" id="UP000790709"/>
    </source>
</evidence>
<comment type="caution">
    <text evidence="1">The sequence shown here is derived from an EMBL/GenBank/DDBJ whole genome shotgun (WGS) entry which is preliminary data.</text>
</comment>
<reference evidence="1" key="1">
    <citation type="journal article" date="2021" name="New Phytol.">
        <title>Evolutionary innovations through gain and loss of genes in the ectomycorrhizal Boletales.</title>
        <authorList>
            <person name="Wu G."/>
            <person name="Miyauchi S."/>
            <person name="Morin E."/>
            <person name="Kuo A."/>
            <person name="Drula E."/>
            <person name="Varga T."/>
            <person name="Kohler A."/>
            <person name="Feng B."/>
            <person name="Cao Y."/>
            <person name="Lipzen A."/>
            <person name="Daum C."/>
            <person name="Hundley H."/>
            <person name="Pangilinan J."/>
            <person name="Johnson J."/>
            <person name="Barry K."/>
            <person name="LaButti K."/>
            <person name="Ng V."/>
            <person name="Ahrendt S."/>
            <person name="Min B."/>
            <person name="Choi I.G."/>
            <person name="Park H."/>
            <person name="Plett J.M."/>
            <person name="Magnuson J."/>
            <person name="Spatafora J.W."/>
            <person name="Nagy L.G."/>
            <person name="Henrissat B."/>
            <person name="Grigoriev I.V."/>
            <person name="Yang Z.L."/>
            <person name="Xu J."/>
            <person name="Martin F.M."/>
        </authorList>
    </citation>
    <scope>NUCLEOTIDE SEQUENCE</scope>
    <source>
        <strain evidence="1">KUC20120723A-06</strain>
    </source>
</reference>
<dbReference type="Proteomes" id="UP000790709">
    <property type="component" value="Unassembled WGS sequence"/>
</dbReference>
<organism evidence="1 2">
    <name type="scientific">Leucogyrophana mollusca</name>
    <dbReference type="NCBI Taxonomy" id="85980"/>
    <lineage>
        <taxon>Eukaryota</taxon>
        <taxon>Fungi</taxon>
        <taxon>Dikarya</taxon>
        <taxon>Basidiomycota</taxon>
        <taxon>Agaricomycotina</taxon>
        <taxon>Agaricomycetes</taxon>
        <taxon>Agaricomycetidae</taxon>
        <taxon>Boletales</taxon>
        <taxon>Boletales incertae sedis</taxon>
        <taxon>Leucogyrophana</taxon>
    </lineage>
</organism>
<gene>
    <name evidence="1" type="ORF">BV22DRAFT_903803</name>
</gene>